<feature type="domain" description="Pterin-binding" evidence="9">
    <location>
        <begin position="21"/>
        <end position="273"/>
    </location>
</feature>
<evidence type="ECO:0000256" key="1">
    <source>
        <dbReference type="ARBA" id="ARBA00000012"/>
    </source>
</evidence>
<dbReference type="GO" id="GO:0046654">
    <property type="term" value="P:tetrahydrofolate biosynthetic process"/>
    <property type="evidence" value="ECO:0007669"/>
    <property type="project" value="TreeGrafter"/>
</dbReference>
<dbReference type="InterPro" id="IPR011005">
    <property type="entry name" value="Dihydropteroate_synth-like_sf"/>
</dbReference>
<dbReference type="AlphaFoldDB" id="A0A9D9HU99"/>
<dbReference type="PROSITE" id="PS00793">
    <property type="entry name" value="DHPS_2"/>
    <property type="match status" value="1"/>
</dbReference>
<dbReference type="GO" id="GO:0004156">
    <property type="term" value="F:dihydropteroate synthase activity"/>
    <property type="evidence" value="ECO:0007669"/>
    <property type="project" value="UniProtKB-EC"/>
</dbReference>
<organism evidence="10 11">
    <name type="scientific">Candidatus Gallipaludibacter merdavium</name>
    <dbReference type="NCBI Taxonomy" id="2840839"/>
    <lineage>
        <taxon>Bacteria</taxon>
        <taxon>Pseudomonadati</taxon>
        <taxon>Bacteroidota</taxon>
        <taxon>Bacteroidia</taxon>
        <taxon>Bacteroidales</taxon>
        <taxon>Candidatus Gallipaludibacter</taxon>
    </lineage>
</organism>
<evidence type="ECO:0000256" key="3">
    <source>
        <dbReference type="ARBA" id="ARBA00004763"/>
    </source>
</evidence>
<evidence type="ECO:0000256" key="2">
    <source>
        <dbReference type="ARBA" id="ARBA00001946"/>
    </source>
</evidence>
<dbReference type="PROSITE" id="PS50972">
    <property type="entry name" value="PTERIN_BINDING"/>
    <property type="match status" value="1"/>
</dbReference>
<evidence type="ECO:0000313" key="11">
    <source>
        <dbReference type="Proteomes" id="UP000823641"/>
    </source>
</evidence>
<dbReference type="InterPro" id="IPR045031">
    <property type="entry name" value="DHP_synth-like"/>
</dbReference>
<reference evidence="10" key="1">
    <citation type="submission" date="2020-10" db="EMBL/GenBank/DDBJ databases">
        <authorList>
            <person name="Gilroy R."/>
        </authorList>
    </citation>
    <scope>NUCLEOTIDE SEQUENCE</scope>
    <source>
        <strain evidence="10">G3-3990</strain>
    </source>
</reference>
<dbReference type="InterPro" id="IPR000489">
    <property type="entry name" value="Pterin-binding_dom"/>
</dbReference>
<comment type="caution">
    <text evidence="10">The sequence shown here is derived from an EMBL/GenBank/DDBJ whole genome shotgun (WGS) entry which is preliminary data.</text>
</comment>
<protein>
    <recommendedName>
        <fullName evidence="4">dihydropteroate synthase</fullName>
        <ecNumber evidence="4">2.5.1.15</ecNumber>
    </recommendedName>
</protein>
<dbReference type="CDD" id="cd00739">
    <property type="entry name" value="DHPS"/>
    <property type="match status" value="1"/>
</dbReference>
<evidence type="ECO:0000256" key="4">
    <source>
        <dbReference type="ARBA" id="ARBA00012458"/>
    </source>
</evidence>
<keyword evidence="5 10" id="KW-0808">Transferase</keyword>
<sequence length="281" mass="30975">MDFQIPFTIHTNSGLISLEKPIVMAIINITPDSFYTSCKSMTQHEVLLTAEKAIGDGASILDIGGYSTRPGAPDVSMDEEIQRISNALKWIRKEFPSIPISVDTFRSEVAEIAIENGADIINDISGGTLDEAMFSTIAKLNVPYILMHMRGTPATMQSMTKYDNLLSEIIHFFEEKIRILTLSGVNDIILDPGFGFAKTLEQNYELLKKLPYLQQLGYPLLAGISHKSMLYKLLGEDAAHTLNATTAANTIALMNGVSILRVHDVKEAIEAIKIVEETKAQ</sequence>
<accession>A0A9D9HU99</accession>
<dbReference type="EMBL" id="JADIMG010000079">
    <property type="protein sequence ID" value="MBO8460357.1"/>
    <property type="molecule type" value="Genomic_DNA"/>
</dbReference>
<dbReference type="Proteomes" id="UP000823641">
    <property type="component" value="Unassembled WGS sequence"/>
</dbReference>
<dbReference type="EC" id="2.5.1.15" evidence="4"/>
<dbReference type="InterPro" id="IPR006390">
    <property type="entry name" value="DHP_synth_dom"/>
</dbReference>
<dbReference type="Gene3D" id="3.20.20.20">
    <property type="entry name" value="Dihydropteroate synthase-like"/>
    <property type="match status" value="1"/>
</dbReference>
<dbReference type="PANTHER" id="PTHR20941:SF1">
    <property type="entry name" value="FOLIC ACID SYNTHESIS PROTEIN FOL1"/>
    <property type="match status" value="1"/>
</dbReference>
<comment type="pathway">
    <text evidence="3">Cofactor biosynthesis; tetrahydrofolate biosynthesis; 7,8-dihydrofolate from 2-amino-4-hydroxy-6-hydroxymethyl-7,8-dihydropteridine diphosphate and 4-aminobenzoate: step 1/2.</text>
</comment>
<dbReference type="SUPFAM" id="SSF51717">
    <property type="entry name" value="Dihydropteroate synthetase-like"/>
    <property type="match status" value="1"/>
</dbReference>
<dbReference type="GO" id="GO:0005829">
    <property type="term" value="C:cytosol"/>
    <property type="evidence" value="ECO:0007669"/>
    <property type="project" value="TreeGrafter"/>
</dbReference>
<dbReference type="GO" id="GO:0046656">
    <property type="term" value="P:folic acid biosynthetic process"/>
    <property type="evidence" value="ECO:0007669"/>
    <property type="project" value="UniProtKB-KW"/>
</dbReference>
<evidence type="ECO:0000256" key="7">
    <source>
        <dbReference type="ARBA" id="ARBA00022842"/>
    </source>
</evidence>
<evidence type="ECO:0000259" key="9">
    <source>
        <dbReference type="PROSITE" id="PS50972"/>
    </source>
</evidence>
<dbReference type="PANTHER" id="PTHR20941">
    <property type="entry name" value="FOLATE SYNTHESIS PROTEINS"/>
    <property type="match status" value="1"/>
</dbReference>
<evidence type="ECO:0000313" key="10">
    <source>
        <dbReference type="EMBL" id="MBO8460357.1"/>
    </source>
</evidence>
<evidence type="ECO:0000256" key="8">
    <source>
        <dbReference type="ARBA" id="ARBA00022909"/>
    </source>
</evidence>
<reference evidence="10" key="2">
    <citation type="journal article" date="2021" name="PeerJ">
        <title>Extensive microbial diversity within the chicken gut microbiome revealed by metagenomics and culture.</title>
        <authorList>
            <person name="Gilroy R."/>
            <person name="Ravi A."/>
            <person name="Getino M."/>
            <person name="Pursley I."/>
            <person name="Horton D.L."/>
            <person name="Alikhan N.F."/>
            <person name="Baker D."/>
            <person name="Gharbi K."/>
            <person name="Hall N."/>
            <person name="Watson M."/>
            <person name="Adriaenssens E.M."/>
            <person name="Foster-Nyarko E."/>
            <person name="Jarju S."/>
            <person name="Secka A."/>
            <person name="Antonio M."/>
            <person name="Oren A."/>
            <person name="Chaudhuri R.R."/>
            <person name="La Ragione R."/>
            <person name="Hildebrand F."/>
            <person name="Pallen M.J."/>
        </authorList>
    </citation>
    <scope>NUCLEOTIDE SEQUENCE</scope>
    <source>
        <strain evidence="10">G3-3990</strain>
    </source>
</reference>
<dbReference type="NCBIfam" id="TIGR01496">
    <property type="entry name" value="DHPS"/>
    <property type="match status" value="1"/>
</dbReference>
<name>A0A9D9HU99_9BACT</name>
<comment type="catalytic activity">
    <reaction evidence="1">
        <text>(7,8-dihydropterin-6-yl)methyl diphosphate + 4-aminobenzoate = 7,8-dihydropteroate + diphosphate</text>
        <dbReference type="Rhea" id="RHEA:19949"/>
        <dbReference type="ChEBI" id="CHEBI:17836"/>
        <dbReference type="ChEBI" id="CHEBI:17839"/>
        <dbReference type="ChEBI" id="CHEBI:33019"/>
        <dbReference type="ChEBI" id="CHEBI:72950"/>
        <dbReference type="EC" id="2.5.1.15"/>
    </reaction>
</comment>
<proteinExistence type="predicted"/>
<gene>
    <name evidence="10" type="primary">folP</name>
    <name evidence="10" type="ORF">IAA73_08515</name>
</gene>
<dbReference type="Pfam" id="PF00809">
    <property type="entry name" value="Pterin_bind"/>
    <property type="match status" value="1"/>
</dbReference>
<keyword evidence="6" id="KW-0479">Metal-binding</keyword>
<evidence type="ECO:0000256" key="6">
    <source>
        <dbReference type="ARBA" id="ARBA00022723"/>
    </source>
</evidence>
<evidence type="ECO:0000256" key="5">
    <source>
        <dbReference type="ARBA" id="ARBA00022679"/>
    </source>
</evidence>
<keyword evidence="8" id="KW-0289">Folate biosynthesis</keyword>
<keyword evidence="7" id="KW-0460">Magnesium</keyword>
<dbReference type="GO" id="GO:0046872">
    <property type="term" value="F:metal ion binding"/>
    <property type="evidence" value="ECO:0007669"/>
    <property type="project" value="UniProtKB-KW"/>
</dbReference>
<comment type="cofactor">
    <cofactor evidence="2">
        <name>Mg(2+)</name>
        <dbReference type="ChEBI" id="CHEBI:18420"/>
    </cofactor>
</comment>